<dbReference type="SUPFAM" id="SSF56214">
    <property type="entry name" value="4'-phosphopantetheinyl transferase"/>
    <property type="match status" value="2"/>
</dbReference>
<dbReference type="EMBL" id="AP018448">
    <property type="protein sequence ID" value="BBC32403.1"/>
    <property type="molecule type" value="Genomic_DNA"/>
</dbReference>
<evidence type="ECO:0000313" key="4">
    <source>
        <dbReference type="EMBL" id="BBC32403.1"/>
    </source>
</evidence>
<dbReference type="InterPro" id="IPR008278">
    <property type="entry name" value="4-PPantetheinyl_Trfase_dom"/>
</dbReference>
<keyword evidence="2" id="KW-0808">Transferase</keyword>
<organism evidence="4 5">
    <name type="scientific">Streptomyces graminofaciens</name>
    <dbReference type="NCBI Taxonomy" id="68212"/>
    <lineage>
        <taxon>Bacteria</taxon>
        <taxon>Bacillati</taxon>
        <taxon>Actinomycetota</taxon>
        <taxon>Actinomycetes</taxon>
        <taxon>Kitasatosporales</taxon>
        <taxon>Streptomycetaceae</taxon>
        <taxon>Streptomyces</taxon>
    </lineage>
</organism>
<proteinExistence type="inferred from homology"/>
<dbReference type="InterPro" id="IPR037143">
    <property type="entry name" value="4-PPantetheinyl_Trfase_dom_sf"/>
</dbReference>
<reference evidence="4 5" key="2">
    <citation type="journal article" date="2023" name="ChemBioChem">
        <title>Acyltransferase Domain Exchange between Two Independent Type I Polyketide Synthases in the Same Producer Strain of Macrolide Antibiotics.</title>
        <authorList>
            <person name="Kudo F."/>
            <person name="Kishikawa K."/>
            <person name="Tsuboi K."/>
            <person name="Kido T."/>
            <person name="Usui T."/>
            <person name="Hashimoto J."/>
            <person name="Shin-Ya K."/>
            <person name="Miyanaga A."/>
            <person name="Eguchi T."/>
        </authorList>
    </citation>
    <scope>NUCLEOTIDE SEQUENCE [LARGE SCALE GENOMIC DNA]</scope>
    <source>
        <strain evidence="4 5">A-8890</strain>
    </source>
</reference>
<evidence type="ECO:0000313" key="5">
    <source>
        <dbReference type="Proteomes" id="UP001321542"/>
    </source>
</evidence>
<dbReference type="PANTHER" id="PTHR12215:SF10">
    <property type="entry name" value="L-AMINOADIPATE-SEMIALDEHYDE DEHYDROGENASE-PHOSPHOPANTETHEINYL TRANSFERASE"/>
    <property type="match status" value="1"/>
</dbReference>
<sequence length="254" mass="27280">MTRSETTHLWLLPERAVDSFADALGGTRLLTAEEQVGLDRRLTLGARRRYLGARLLCRYALTARTGRPLDHWRFTTGGHGRPEPEPAHDGVRFNLSHSAGLIACVVTRGRGCGVDVESTPASAELTAHVARRLAPAERAELFDAAPGARGALASELWVLKEAYLKGLGTGLTRDLGSFAVAHRAGDRITVRDPLGPPGADARWWFDLLRPGPGHVLAVATEHGRPGGLRRTDLADLTDPSASSGLTVFADLSYV</sequence>
<name>A0ABM7F8U6_9ACTN</name>
<gene>
    <name evidence="4" type="ORF">SGFS_036970</name>
</gene>
<comment type="similarity">
    <text evidence="1">Belongs to the P-Pant transferase superfamily. Gsp/Sfp/HetI/AcpT family.</text>
</comment>
<dbReference type="InterPro" id="IPR050559">
    <property type="entry name" value="P-Pant_transferase_sf"/>
</dbReference>
<dbReference type="PANTHER" id="PTHR12215">
    <property type="entry name" value="PHOSPHOPANTETHEINE TRANSFERASE"/>
    <property type="match status" value="1"/>
</dbReference>
<reference evidence="4 5" key="1">
    <citation type="journal article" date="2010" name="ChemBioChem">
        <title>Cloning and characterization of the biosynthetic gene cluster of 16-membered macrolide antibiotic FD-891: involvement of a dual functional cytochrome P450 monooxygenase catalyzing epoxidation and hydroxylation.</title>
        <authorList>
            <person name="Kudo F."/>
            <person name="Motegi A."/>
            <person name="Mizoue K."/>
            <person name="Eguchi T."/>
        </authorList>
    </citation>
    <scope>NUCLEOTIDE SEQUENCE [LARGE SCALE GENOMIC DNA]</scope>
    <source>
        <strain evidence="4 5">A-8890</strain>
    </source>
</reference>
<accession>A0ABM7F8U6</accession>
<dbReference type="RefSeq" id="WP_286251517.1">
    <property type="nucleotide sequence ID" value="NZ_AP018448.1"/>
</dbReference>
<dbReference type="Pfam" id="PF01648">
    <property type="entry name" value="ACPS"/>
    <property type="match status" value="1"/>
</dbReference>
<keyword evidence="5" id="KW-1185">Reference proteome</keyword>
<dbReference type="Proteomes" id="UP001321542">
    <property type="component" value="Chromosome"/>
</dbReference>
<protein>
    <recommendedName>
        <fullName evidence="3">4'-phosphopantetheinyl transferase domain-containing protein</fullName>
    </recommendedName>
</protein>
<evidence type="ECO:0000259" key="3">
    <source>
        <dbReference type="Pfam" id="PF01648"/>
    </source>
</evidence>
<evidence type="ECO:0000256" key="2">
    <source>
        <dbReference type="ARBA" id="ARBA00022679"/>
    </source>
</evidence>
<evidence type="ECO:0000256" key="1">
    <source>
        <dbReference type="ARBA" id="ARBA00010990"/>
    </source>
</evidence>
<dbReference type="Gene3D" id="3.90.470.20">
    <property type="entry name" value="4'-phosphopantetheinyl transferase domain"/>
    <property type="match status" value="2"/>
</dbReference>
<feature type="domain" description="4'-phosphopantetheinyl transferase" evidence="3">
    <location>
        <begin position="111"/>
        <end position="218"/>
    </location>
</feature>